<evidence type="ECO:0000313" key="1">
    <source>
        <dbReference type="EMBL" id="CDN87336.1"/>
    </source>
</evidence>
<keyword evidence="2" id="KW-1185">Reference proteome</keyword>
<evidence type="ECO:0000313" key="2">
    <source>
        <dbReference type="Proteomes" id="UP000028878"/>
    </source>
</evidence>
<sequence>MPAQLDTKKAHLTRYHGDIAVIFTWINDERAMVLIPHRRAGAPWYCVMEGAAYTWDDSKSENVATVARKAMKACEVLGIEPNITNVRRLAALIIDGLPDLIRMPSSPPNEVYRGSFGRMVLRGAGEVLAEEDIRMEKEGVTYG</sequence>
<protein>
    <submittedName>
        <fullName evidence="1">Uncharacterized protein</fullName>
    </submittedName>
</protein>
<reference evidence="2" key="1">
    <citation type="submission" date="2014-11" db="EMBL/GenBank/DDBJ databases">
        <title>Draft genome sequence of Hydrogenophaga intermedia S1.</title>
        <authorList>
            <person name="Gan H.M."/>
            <person name="Chew T.H."/>
            <person name="Stolz A."/>
        </authorList>
    </citation>
    <scope>NUCLEOTIDE SEQUENCE [LARGE SCALE GENOMIC DNA]</scope>
    <source>
        <strain evidence="2">S1</strain>
    </source>
</reference>
<dbReference type="EMBL" id="CCAE010000010">
    <property type="protein sequence ID" value="CDN87336.1"/>
    <property type="molecule type" value="Genomic_DNA"/>
</dbReference>
<dbReference type="RefSeq" id="WP_035621205.1">
    <property type="nucleotide sequence ID" value="NZ_CCAE010000010.1"/>
</dbReference>
<dbReference type="AlphaFoldDB" id="A0A1L1PMS3"/>
<organism evidence="1 2">
    <name type="scientific">Hydrogenophaga intermedia</name>
    <dbReference type="NCBI Taxonomy" id="65786"/>
    <lineage>
        <taxon>Bacteria</taxon>
        <taxon>Pseudomonadati</taxon>
        <taxon>Pseudomonadota</taxon>
        <taxon>Betaproteobacteria</taxon>
        <taxon>Burkholderiales</taxon>
        <taxon>Comamonadaceae</taxon>
        <taxon>Hydrogenophaga</taxon>
    </lineage>
</organism>
<accession>A0A1L1PMS3</accession>
<dbReference type="Proteomes" id="UP000028878">
    <property type="component" value="Unassembled WGS sequence"/>
</dbReference>
<gene>
    <name evidence="1" type="ORF">BN948_01756</name>
</gene>
<name>A0A1L1PMS3_HYDIT</name>
<proteinExistence type="predicted"/>